<dbReference type="Pfam" id="PF23221">
    <property type="entry name" value="HEAT_MROH2B_1st"/>
    <property type="match status" value="1"/>
</dbReference>
<dbReference type="PANTHER" id="PTHR23120">
    <property type="entry name" value="MAESTRO-RELATED HEAT DOMAIN-CONTAINING"/>
    <property type="match status" value="1"/>
</dbReference>
<feature type="non-terminal residue" evidence="5">
    <location>
        <position position="1"/>
    </location>
</feature>
<organism evidence="5 6">
    <name type="scientific">Atractosteus spatula</name>
    <name type="common">Alligator gar</name>
    <name type="synonym">Lepisosteus spatula</name>
    <dbReference type="NCBI Taxonomy" id="7917"/>
    <lineage>
        <taxon>Eukaryota</taxon>
        <taxon>Metazoa</taxon>
        <taxon>Chordata</taxon>
        <taxon>Craniata</taxon>
        <taxon>Vertebrata</taxon>
        <taxon>Euteleostomi</taxon>
        <taxon>Actinopterygii</taxon>
        <taxon>Neopterygii</taxon>
        <taxon>Holostei</taxon>
        <taxon>Semionotiformes</taxon>
        <taxon>Lepisosteidae</taxon>
        <taxon>Atractosteus</taxon>
    </lineage>
</organism>
<evidence type="ECO:0000313" key="5">
    <source>
        <dbReference type="EMBL" id="MBN3325330.1"/>
    </source>
</evidence>
<dbReference type="InterPro" id="IPR055408">
    <property type="entry name" value="HEAT_MROH2B-like"/>
</dbReference>
<dbReference type="InterPro" id="IPR045206">
    <property type="entry name" value="Maestro_heat-like_prot"/>
</dbReference>
<accession>A0A8J7P801</accession>
<feature type="compositionally biased region" description="Basic and acidic residues" evidence="2">
    <location>
        <begin position="41"/>
        <end position="50"/>
    </location>
</feature>
<keyword evidence="6" id="KW-1185">Reference proteome</keyword>
<feature type="region of interest" description="Disordered" evidence="2">
    <location>
        <begin position="1"/>
        <end position="91"/>
    </location>
</feature>
<evidence type="ECO:0000313" key="6">
    <source>
        <dbReference type="Proteomes" id="UP000736164"/>
    </source>
</evidence>
<dbReference type="PANTHER" id="PTHR23120:SF0">
    <property type="entry name" value="MAESTRO HEAT-LIKE REPEAT FAMILY MEMBER 1"/>
    <property type="match status" value="1"/>
</dbReference>
<dbReference type="GO" id="GO:0005737">
    <property type="term" value="C:cytoplasm"/>
    <property type="evidence" value="ECO:0007669"/>
    <property type="project" value="TreeGrafter"/>
</dbReference>
<name>A0A8J7P801_ATRSP</name>
<dbReference type="EMBL" id="JAAWVO010075258">
    <property type="protein sequence ID" value="MBN3325330.1"/>
    <property type="molecule type" value="Genomic_DNA"/>
</dbReference>
<evidence type="ECO:0000259" key="4">
    <source>
        <dbReference type="Pfam" id="PF23221"/>
    </source>
</evidence>
<dbReference type="SUPFAM" id="SSF48371">
    <property type="entry name" value="ARM repeat"/>
    <property type="match status" value="1"/>
</dbReference>
<dbReference type="Pfam" id="PF23210">
    <property type="entry name" value="HEAT_Maestro_2"/>
    <property type="match status" value="1"/>
</dbReference>
<proteinExistence type="predicted"/>
<dbReference type="InterPro" id="IPR056282">
    <property type="entry name" value="MROH2B-like_N_HEAT"/>
</dbReference>
<evidence type="ECO:0000256" key="2">
    <source>
        <dbReference type="SAM" id="MobiDB-lite"/>
    </source>
</evidence>
<reference evidence="5" key="1">
    <citation type="journal article" date="2021" name="Cell">
        <title>Tracing the genetic footprints of vertebrate landing in non-teleost ray-finned fishes.</title>
        <authorList>
            <person name="Bi X."/>
            <person name="Wang K."/>
            <person name="Yang L."/>
            <person name="Pan H."/>
            <person name="Jiang H."/>
            <person name="Wei Q."/>
            <person name="Fang M."/>
            <person name="Yu H."/>
            <person name="Zhu C."/>
            <person name="Cai Y."/>
            <person name="He Y."/>
            <person name="Gan X."/>
            <person name="Zeng H."/>
            <person name="Yu D."/>
            <person name="Zhu Y."/>
            <person name="Jiang H."/>
            <person name="Qiu Q."/>
            <person name="Yang H."/>
            <person name="Zhang Y.E."/>
            <person name="Wang W."/>
            <person name="Zhu M."/>
            <person name="He S."/>
            <person name="Zhang G."/>
        </authorList>
    </citation>
    <scope>NUCLEOTIDE SEQUENCE</scope>
    <source>
        <strain evidence="5">Allg_001</strain>
    </source>
</reference>
<feature type="domain" description="MROH2B-like N-terminal HEAT-repeats" evidence="4">
    <location>
        <begin position="228"/>
        <end position="438"/>
    </location>
</feature>
<dbReference type="AlphaFoldDB" id="A0A8J7P801"/>
<comment type="caution">
    <text evidence="5">The sequence shown here is derived from an EMBL/GenBank/DDBJ whole genome shotgun (WGS) entry which is preliminary data.</text>
</comment>
<protein>
    <submittedName>
        <fullName evidence="5">MROH1 protein</fullName>
    </submittedName>
</protein>
<keyword evidence="1" id="KW-0677">Repeat</keyword>
<dbReference type="InterPro" id="IPR016024">
    <property type="entry name" value="ARM-type_fold"/>
</dbReference>
<sequence>MRGSGAARSCLLFGTAGPPVTGPSSAEESHQLRLQPGGAAEPRDPAHPRGLEQSPVGERERAPPQRKRGAGREIRGSSCPEPAGLQDRQSQTSCGPATGLCCSRPQGFTHRGAAAGRCKTSCFKTTCVVADCLEHKETGVTVKALMSESCERGGRGESGWREEVVSDIITSKMSPKECSCEPSRVKWFSSCVQRTGCQCPGPDEVLAVLEGMSSADEESGKLLIEELLSLLQRNTKGTLPVILGFLESPQVTTAHRSAVLQAVEKLLHKTSAQHLDESLAKSTVSMALNEMTMSPKWLPDWQQPASNIVVSVVRDHYDSTMDMVLSFFQPGVLPHHTLLNTVGDISRNCSHDIARDIVRLLDLLVPVLSLAETKKMKAMMSFALESLYESWAKFQGPGQCVQDCSSQVITSFDIVHRWLPSSEPKVMEAIVLALAAMCCLLPEEKFQSELPEVLQAFQPLYAAELDISYSRINKSLSVLMEAAVPKARPVLESQLEQLLTMVHAQVCASFKCPGKPEEERSASLVQMFCVLAGEFPGSVLEISMSQLDNLKEQDLLGSLTILAKLVGEDCVKECVSDFLASPDIFMLGASQPHRGGRECLSLLQSLGPVIHPQLPSVWEPLIPPLARLSQLGASQPHRGGSECLSLLQSLGPVIHRQLPSVWEPLILPLARLTQNFQRDSFP</sequence>
<gene>
    <name evidence="5" type="primary">Mroh1_2</name>
    <name evidence="5" type="ORF">GTO95_0007073</name>
</gene>
<evidence type="ECO:0000259" key="3">
    <source>
        <dbReference type="Pfam" id="PF23210"/>
    </source>
</evidence>
<evidence type="ECO:0000256" key="1">
    <source>
        <dbReference type="ARBA" id="ARBA00022737"/>
    </source>
</evidence>
<feature type="domain" description="MROH2B-like HEAT-repeats" evidence="3">
    <location>
        <begin position="441"/>
        <end position="566"/>
    </location>
</feature>
<dbReference type="Proteomes" id="UP000736164">
    <property type="component" value="Unassembled WGS sequence"/>
</dbReference>
<feature type="non-terminal residue" evidence="5">
    <location>
        <position position="682"/>
    </location>
</feature>